<evidence type="ECO:0000256" key="4">
    <source>
        <dbReference type="ARBA" id="ARBA00022692"/>
    </source>
</evidence>
<dbReference type="PANTHER" id="PTHR33910">
    <property type="entry name" value="PROTEIN TRANSLOCASE SUBUNIT SECE"/>
    <property type="match status" value="1"/>
</dbReference>
<reference evidence="10 11" key="1">
    <citation type="submission" date="2016-10" db="EMBL/GenBank/DDBJ databases">
        <title>Silvanigrella aquatica sp. nov., isolated from a freshwater lake located in the Black Forest, Germany, description of Silvanigrellaceae fam. nov., Silvanigrellales ord. nov., reclassification of the order Bdellovibrionales in the class Oligoflexia, reclassification of the families Bacteriovoracaceae and Halobacteriovoraceae in the new order Bacteriovoracales ord. nov., and reclassification of the family Pseudobacteriovoracaceae in the order Oligoflexiales.</title>
        <authorList>
            <person name="Hahn M.W."/>
            <person name="Schmidt J."/>
            <person name="Koll U."/>
            <person name="Rohde M."/>
            <person name="Verbag S."/>
            <person name="Pitt A."/>
            <person name="Nakai R."/>
            <person name="Naganuma T."/>
            <person name="Lang E."/>
        </authorList>
    </citation>
    <scope>NUCLEOTIDE SEQUENCE [LARGE SCALE GENOMIC DNA]</scope>
    <source>
        <strain evidence="10 11">MWH-Nonnen-W8red</strain>
    </source>
</reference>
<evidence type="ECO:0000313" key="11">
    <source>
        <dbReference type="Proteomes" id="UP000184731"/>
    </source>
</evidence>
<evidence type="ECO:0000256" key="5">
    <source>
        <dbReference type="ARBA" id="ARBA00022927"/>
    </source>
</evidence>
<dbReference type="InterPro" id="IPR005807">
    <property type="entry name" value="SecE_bac"/>
</dbReference>
<evidence type="ECO:0000256" key="7">
    <source>
        <dbReference type="ARBA" id="ARBA00023010"/>
    </source>
</evidence>
<dbReference type="Proteomes" id="UP000184731">
    <property type="component" value="Chromosome"/>
</dbReference>
<keyword evidence="11" id="KW-1185">Reference proteome</keyword>
<dbReference type="Pfam" id="PF00584">
    <property type="entry name" value="SecE"/>
    <property type="match status" value="1"/>
</dbReference>
<dbReference type="AlphaFoldDB" id="A0A1L4CY51"/>
<evidence type="ECO:0000313" key="10">
    <source>
        <dbReference type="EMBL" id="APJ02867.1"/>
    </source>
</evidence>
<evidence type="ECO:0000256" key="1">
    <source>
        <dbReference type="ARBA" id="ARBA00004370"/>
    </source>
</evidence>
<dbReference type="GO" id="GO:0043952">
    <property type="term" value="P:protein transport by the Sec complex"/>
    <property type="evidence" value="ECO:0007669"/>
    <property type="project" value="UniProtKB-UniRule"/>
</dbReference>
<comment type="similarity">
    <text evidence="9">Belongs to the SecE/SEC61-gamma family.</text>
</comment>
<dbReference type="GO" id="GO:0065002">
    <property type="term" value="P:intracellular protein transmembrane transport"/>
    <property type="evidence" value="ECO:0007669"/>
    <property type="project" value="UniProtKB-UniRule"/>
</dbReference>
<dbReference type="PROSITE" id="PS01067">
    <property type="entry name" value="SECE_SEC61G"/>
    <property type="match status" value="1"/>
</dbReference>
<keyword evidence="2 9" id="KW-0813">Transport</keyword>
<keyword evidence="8 9" id="KW-0472">Membrane</keyword>
<dbReference type="Gene3D" id="1.20.5.1030">
    <property type="entry name" value="Preprotein translocase secy subunit"/>
    <property type="match status" value="1"/>
</dbReference>
<dbReference type="GO" id="GO:0009306">
    <property type="term" value="P:protein secretion"/>
    <property type="evidence" value="ECO:0007669"/>
    <property type="project" value="UniProtKB-UniRule"/>
</dbReference>
<keyword evidence="7 9" id="KW-0811">Translocation</keyword>
<comment type="function">
    <text evidence="9">Essential subunit of the Sec protein translocation channel SecYEG. Clamps together the 2 halves of SecY. May contact the channel plug during translocation.</text>
</comment>
<keyword evidence="5 9" id="KW-0653">Protein transport</keyword>
<proteinExistence type="inferred from homology"/>
<keyword evidence="6 9" id="KW-1133">Transmembrane helix</keyword>
<name>A0A1L4CY51_9BACT</name>
<sequence length="138" mass="15529">MNEVSQVAYRYAALFYGIIAAYFWYIFYSLWGFLGKNYFPQDVSSVLSIQNSHFHTVNIIVATVLTLAVTVVLVLNRKLKDFIVDVGDELSRVAWPTLKEAQKTTAIVIALVIVSSIVLFFADTVFLRVINLIMNTAA</sequence>
<comment type="caution">
    <text evidence="9">Lacks conserved residue(s) required for the propagation of feature annotation.</text>
</comment>
<evidence type="ECO:0000256" key="2">
    <source>
        <dbReference type="ARBA" id="ARBA00022448"/>
    </source>
</evidence>
<protein>
    <recommendedName>
        <fullName evidence="9">Protein translocase subunit SecE</fullName>
    </recommendedName>
</protein>
<feature type="transmembrane region" description="Helical" evidence="9">
    <location>
        <begin position="54"/>
        <end position="75"/>
    </location>
</feature>
<feature type="transmembrane region" description="Helical" evidence="9">
    <location>
        <begin position="106"/>
        <end position="130"/>
    </location>
</feature>
<dbReference type="GO" id="GO:0008320">
    <property type="term" value="F:protein transmembrane transporter activity"/>
    <property type="evidence" value="ECO:0007669"/>
    <property type="project" value="UniProtKB-UniRule"/>
</dbReference>
<organism evidence="10 11">
    <name type="scientific">Silvanigrella aquatica</name>
    <dbReference type="NCBI Taxonomy" id="1915309"/>
    <lineage>
        <taxon>Bacteria</taxon>
        <taxon>Pseudomonadati</taxon>
        <taxon>Bdellovibrionota</taxon>
        <taxon>Oligoflexia</taxon>
        <taxon>Silvanigrellales</taxon>
        <taxon>Silvanigrellaceae</taxon>
        <taxon>Silvanigrella</taxon>
    </lineage>
</organism>
<dbReference type="InterPro" id="IPR001901">
    <property type="entry name" value="Translocase_SecE/Sec61-g"/>
</dbReference>
<keyword evidence="3 9" id="KW-1003">Cell membrane</keyword>
<evidence type="ECO:0000256" key="3">
    <source>
        <dbReference type="ARBA" id="ARBA00022475"/>
    </source>
</evidence>
<dbReference type="STRING" id="1915309.AXG55_02595"/>
<dbReference type="PANTHER" id="PTHR33910:SF1">
    <property type="entry name" value="PROTEIN TRANSLOCASE SUBUNIT SECE"/>
    <property type="match status" value="1"/>
</dbReference>
<dbReference type="GO" id="GO:0005886">
    <property type="term" value="C:plasma membrane"/>
    <property type="evidence" value="ECO:0007669"/>
    <property type="project" value="UniProtKB-UniRule"/>
</dbReference>
<dbReference type="NCBIfam" id="TIGR00964">
    <property type="entry name" value="secE_bact"/>
    <property type="match status" value="1"/>
</dbReference>
<dbReference type="InterPro" id="IPR038379">
    <property type="entry name" value="SecE_sf"/>
</dbReference>
<evidence type="ECO:0000256" key="8">
    <source>
        <dbReference type="ARBA" id="ARBA00023136"/>
    </source>
</evidence>
<feature type="transmembrane region" description="Helical" evidence="9">
    <location>
        <begin position="12"/>
        <end position="34"/>
    </location>
</feature>
<dbReference type="GO" id="GO:0006605">
    <property type="term" value="P:protein targeting"/>
    <property type="evidence" value="ECO:0007669"/>
    <property type="project" value="UniProtKB-UniRule"/>
</dbReference>
<accession>A0A1L4CY51</accession>
<dbReference type="OrthoDB" id="5295408at2"/>
<evidence type="ECO:0000256" key="9">
    <source>
        <dbReference type="HAMAP-Rule" id="MF_00422"/>
    </source>
</evidence>
<evidence type="ECO:0000256" key="6">
    <source>
        <dbReference type="ARBA" id="ARBA00022989"/>
    </source>
</evidence>
<comment type="subunit">
    <text evidence="9">Component of the Sec protein translocase complex. Heterotrimer consisting of SecY, SecE and SecG subunits. The heterotrimers can form oligomers, although 1 heterotrimer is thought to be able to translocate proteins. Interacts with the ribosome. Interacts with SecDF, and other proteins may be involved. Interacts with SecA.</text>
</comment>
<keyword evidence="4 9" id="KW-0812">Transmembrane</keyword>
<dbReference type="RefSeq" id="WP_148696576.1">
    <property type="nucleotide sequence ID" value="NZ_CP017834.1"/>
</dbReference>
<comment type="subcellular location">
    <subcellularLocation>
        <location evidence="1">Membrane</location>
    </subcellularLocation>
</comment>
<dbReference type="EMBL" id="CP017834">
    <property type="protein sequence ID" value="APJ02867.1"/>
    <property type="molecule type" value="Genomic_DNA"/>
</dbReference>
<dbReference type="KEGG" id="saqi:AXG55_02595"/>
<gene>
    <name evidence="9" type="primary">secE</name>
    <name evidence="10" type="ORF">AXG55_02595</name>
</gene>
<dbReference type="HAMAP" id="MF_00422">
    <property type="entry name" value="SecE"/>
    <property type="match status" value="1"/>
</dbReference>